<reference evidence="2" key="1">
    <citation type="submission" date="2020-12" db="EMBL/GenBank/DDBJ databases">
        <title>Methylobrevis albus sp. nov., isolated from fresh water lack sediment.</title>
        <authorList>
            <person name="Zou Q."/>
        </authorList>
    </citation>
    <scope>NUCLEOTIDE SEQUENCE</scope>
    <source>
        <strain evidence="2">L22</strain>
    </source>
</reference>
<comment type="caution">
    <text evidence="2">The sequence shown here is derived from an EMBL/GenBank/DDBJ whole genome shotgun (WGS) entry which is preliminary data.</text>
</comment>
<feature type="signal peptide" evidence="1">
    <location>
        <begin position="1"/>
        <end position="27"/>
    </location>
</feature>
<protein>
    <submittedName>
        <fullName evidence="2">DUF3833 family protein</fullName>
    </submittedName>
</protein>
<proteinExistence type="predicted"/>
<dbReference type="Proteomes" id="UP000631694">
    <property type="component" value="Unassembled WGS sequence"/>
</dbReference>
<keyword evidence="3" id="KW-1185">Reference proteome</keyword>
<dbReference type="Pfam" id="PF12915">
    <property type="entry name" value="DUF3833"/>
    <property type="match status" value="1"/>
</dbReference>
<gene>
    <name evidence="2" type="ORF">I5731_04610</name>
</gene>
<dbReference type="EMBL" id="JADZLT010000041">
    <property type="protein sequence ID" value="MBH0237095.1"/>
    <property type="molecule type" value="Genomic_DNA"/>
</dbReference>
<evidence type="ECO:0000313" key="3">
    <source>
        <dbReference type="Proteomes" id="UP000631694"/>
    </source>
</evidence>
<evidence type="ECO:0000313" key="2">
    <source>
        <dbReference type="EMBL" id="MBH0237095.1"/>
    </source>
</evidence>
<dbReference type="RefSeq" id="WP_197310198.1">
    <property type="nucleotide sequence ID" value="NZ_JADZLT010000041.1"/>
</dbReference>
<keyword evidence="1" id="KW-0732">Signal</keyword>
<dbReference type="AlphaFoldDB" id="A0A931I0I0"/>
<accession>A0A931I0I0</accession>
<dbReference type="InterPro" id="IPR024409">
    <property type="entry name" value="DUF3833"/>
</dbReference>
<sequence length="180" mass="19648">MIFARSPARRALAGLMTLIGLAGPAGATDVPPPHGPLVMEEFFAGRTVGDGVFRAPIAGVERRFRVIADGSFDGRTLILKEHIVYEDGQVVDEAWRFEKLARGGYDGKRTHVATIVPVRVDESGIVSMGYVATVAGPDGTERQLRFDDELRLTGPRTVLNTARVRWFGLPIGTVEVTFRK</sequence>
<feature type="chain" id="PRO_5036789547" evidence="1">
    <location>
        <begin position="28"/>
        <end position="180"/>
    </location>
</feature>
<name>A0A931I0I0_9HYPH</name>
<evidence type="ECO:0000256" key="1">
    <source>
        <dbReference type="SAM" id="SignalP"/>
    </source>
</evidence>
<organism evidence="2 3">
    <name type="scientific">Methylobrevis albus</name>
    <dbReference type="NCBI Taxonomy" id="2793297"/>
    <lineage>
        <taxon>Bacteria</taxon>
        <taxon>Pseudomonadati</taxon>
        <taxon>Pseudomonadota</taxon>
        <taxon>Alphaproteobacteria</taxon>
        <taxon>Hyphomicrobiales</taxon>
        <taxon>Pleomorphomonadaceae</taxon>
        <taxon>Methylobrevis</taxon>
    </lineage>
</organism>